<sequence>MEIIHARTKSEINAFIKFPLKVYKNDDLYVPQLSMDMKVHFSERNPFIKDSEVKFFLAIKDGNVVGRIASIINPQHIKFHNEMAGFFGFFECINDSDISNALLNRVQNELKKKGMNIMRGPMNFSTNEECGFLIEGFDSSPMLMMPYNPFYYNELMDIFGMTKAKDLYAYIYEFSNTLPEKVLRVASLAEKKGIRVRTIDKKNFLSDMKIFQDIYNTAWRKNWGFIPITDEELFYSAKRLKPIVETDITLIAEKDREPVGFLGLIPDYNYVLKRMKGKLNPITFLKGLYYSRRIPDLRLLLYGIKPEYRNRGVDALLFKEGHKNILKKGGCRQIEFSWILEDNIQVLRMCEMFGARLYKKYRIYEKAI</sequence>
<gene>
    <name evidence="2" type="ORF">A45J_0225</name>
</gene>
<reference evidence="2" key="1">
    <citation type="submission" date="2019-10" db="EMBL/GenBank/DDBJ databases">
        <title>Metagenomic sequencing of thiosulfate-disproportionating enrichment culture.</title>
        <authorList>
            <person name="Umezawa K."/>
            <person name="Kojima H."/>
            <person name="Fukui M."/>
        </authorList>
    </citation>
    <scope>NUCLEOTIDE SEQUENCE</scope>
    <source>
        <strain evidence="2">45J</strain>
    </source>
</reference>
<dbReference type="SUPFAM" id="SSF55729">
    <property type="entry name" value="Acyl-CoA N-acyltransferases (Nat)"/>
    <property type="match status" value="1"/>
</dbReference>
<dbReference type="AlphaFoldDB" id="A0A5J4L2I8"/>
<dbReference type="InterPro" id="IPR039968">
    <property type="entry name" value="BcerS-like"/>
</dbReference>
<organism evidence="2">
    <name type="scientific">hot springs metagenome</name>
    <dbReference type="NCBI Taxonomy" id="433727"/>
    <lineage>
        <taxon>unclassified sequences</taxon>
        <taxon>metagenomes</taxon>
        <taxon>ecological metagenomes</taxon>
    </lineage>
</organism>
<dbReference type="InterPro" id="IPR000182">
    <property type="entry name" value="GNAT_dom"/>
</dbReference>
<dbReference type="PROSITE" id="PS51186">
    <property type="entry name" value="GNAT"/>
    <property type="match status" value="1"/>
</dbReference>
<proteinExistence type="predicted"/>
<accession>A0A5J4L2I8</accession>
<dbReference type="GO" id="GO:0016747">
    <property type="term" value="F:acyltransferase activity, transferring groups other than amino-acyl groups"/>
    <property type="evidence" value="ECO:0007669"/>
    <property type="project" value="InterPro"/>
</dbReference>
<evidence type="ECO:0000259" key="1">
    <source>
        <dbReference type="PROSITE" id="PS51186"/>
    </source>
</evidence>
<feature type="domain" description="N-acetyltransferase" evidence="1">
    <location>
        <begin position="194"/>
        <end position="368"/>
    </location>
</feature>
<dbReference type="PANTHER" id="PTHR41368">
    <property type="entry name" value="PROTEIN YGHO"/>
    <property type="match status" value="1"/>
</dbReference>
<protein>
    <recommendedName>
        <fullName evidence="1">N-acetyltransferase domain-containing protein</fullName>
    </recommendedName>
</protein>
<comment type="caution">
    <text evidence="2">The sequence shown here is derived from an EMBL/GenBank/DDBJ whole genome shotgun (WGS) entry which is preliminary data.</text>
</comment>
<dbReference type="InterPro" id="IPR016181">
    <property type="entry name" value="Acyl_CoA_acyltransferase"/>
</dbReference>
<evidence type="ECO:0000313" key="2">
    <source>
        <dbReference type="EMBL" id="GER92509.1"/>
    </source>
</evidence>
<dbReference type="Gene3D" id="3.40.630.30">
    <property type="match status" value="1"/>
</dbReference>
<name>A0A5J4L2I8_9ZZZZ</name>
<dbReference type="PANTHER" id="PTHR41368:SF1">
    <property type="entry name" value="PROTEIN YGHO"/>
    <property type="match status" value="1"/>
</dbReference>
<dbReference type="EMBL" id="BLAB01000001">
    <property type="protein sequence ID" value="GER92509.1"/>
    <property type="molecule type" value="Genomic_DNA"/>
</dbReference>